<dbReference type="AlphaFoldDB" id="A0A246GCI9"/>
<dbReference type="GO" id="GO:0003824">
    <property type="term" value="F:catalytic activity"/>
    <property type="evidence" value="ECO:0007669"/>
    <property type="project" value="InterPro"/>
</dbReference>
<dbReference type="EMBL" id="MTCY01000020">
    <property type="protein sequence ID" value="OWP77082.1"/>
    <property type="molecule type" value="Genomic_DNA"/>
</dbReference>
<accession>A0A246GCI9</accession>
<dbReference type="GO" id="GO:0009116">
    <property type="term" value="P:nucleoside metabolic process"/>
    <property type="evidence" value="ECO:0007669"/>
    <property type="project" value="InterPro"/>
</dbReference>
<gene>
    <name evidence="1" type="ORF">BWK62_08230</name>
</gene>
<dbReference type="InterPro" id="IPR035994">
    <property type="entry name" value="Nucleoside_phosphorylase_sf"/>
</dbReference>
<dbReference type="SUPFAM" id="SSF53167">
    <property type="entry name" value="Purine and uridine phosphorylases"/>
    <property type="match status" value="1"/>
</dbReference>
<evidence type="ECO:0008006" key="3">
    <source>
        <dbReference type="Google" id="ProtNLM"/>
    </source>
</evidence>
<reference evidence="1 2" key="1">
    <citation type="journal article" date="2017" name="Infect. Genet. Evol.">
        <title>Comparative genome analysis of fish pathogen Flavobacterium columnare reveals extensive sequence diversity within the species.</title>
        <authorList>
            <person name="Kayansamruaj P."/>
            <person name="Dong H.T."/>
            <person name="Hirono I."/>
            <person name="Kondo H."/>
            <person name="Senapin S."/>
            <person name="Rodkhum C."/>
        </authorList>
    </citation>
    <scope>NUCLEOTIDE SEQUENCE [LARGE SCALE GENOMIC DNA]</scope>
    <source>
        <strain evidence="1 2">1214</strain>
    </source>
</reference>
<comment type="caution">
    <text evidence="1">The sequence shown here is derived from an EMBL/GenBank/DDBJ whole genome shotgun (WGS) entry which is preliminary data.</text>
</comment>
<sequence>MSKIIILTPMDIEREKVVAALSKNKNSNHIFEVIVSGIGRESTAKTMMNLPQHDLCVLMGFAAVVGKERELPSYLSMGKPIEITTASLYGYEGGLFENGKPIATNSKTNLPNLSSLTSDKFVRTTNLAPQTVVNMEDYTFMYLKKEHDIIIRIISDFLPHETEIDFFEEVKNIDFFEAVKVLENV</sequence>
<evidence type="ECO:0000313" key="2">
    <source>
        <dbReference type="Proteomes" id="UP000198034"/>
    </source>
</evidence>
<protein>
    <recommendedName>
        <fullName evidence="3">Nucleoside phosphorylase domain-containing protein</fullName>
    </recommendedName>
</protein>
<dbReference type="Gene3D" id="3.40.50.1580">
    <property type="entry name" value="Nucleoside phosphorylase domain"/>
    <property type="match status" value="1"/>
</dbReference>
<dbReference type="Proteomes" id="UP000198034">
    <property type="component" value="Unassembled WGS sequence"/>
</dbReference>
<name>A0A246GCI9_9FLAO</name>
<proteinExistence type="predicted"/>
<organism evidence="1 2">
    <name type="scientific">Flavobacterium columnare</name>
    <dbReference type="NCBI Taxonomy" id="996"/>
    <lineage>
        <taxon>Bacteria</taxon>
        <taxon>Pseudomonadati</taxon>
        <taxon>Bacteroidota</taxon>
        <taxon>Flavobacteriia</taxon>
        <taxon>Flavobacteriales</taxon>
        <taxon>Flavobacteriaceae</taxon>
        <taxon>Flavobacterium</taxon>
    </lineage>
</organism>
<evidence type="ECO:0000313" key="1">
    <source>
        <dbReference type="EMBL" id="OWP77082.1"/>
    </source>
</evidence>